<evidence type="ECO:0000256" key="4">
    <source>
        <dbReference type="ARBA" id="ARBA00022989"/>
    </source>
</evidence>
<evidence type="ECO:0000313" key="8">
    <source>
        <dbReference type="Proteomes" id="UP000242642"/>
    </source>
</evidence>
<protein>
    <submittedName>
        <fullName evidence="7">Purine-cytosine permease</fullName>
    </submittedName>
</protein>
<feature type="transmembrane region" description="Helical" evidence="6">
    <location>
        <begin position="190"/>
        <end position="212"/>
    </location>
</feature>
<accession>A0A1I0FAT6</accession>
<dbReference type="PANTHER" id="PTHR30569:SF0">
    <property type="entry name" value="CYTOSINE PERMEASE"/>
    <property type="match status" value="1"/>
</dbReference>
<reference evidence="8" key="1">
    <citation type="submission" date="2016-10" db="EMBL/GenBank/DDBJ databases">
        <authorList>
            <person name="Varghese N."/>
            <person name="Submissions S."/>
        </authorList>
    </citation>
    <scope>NUCLEOTIDE SEQUENCE [LARGE SCALE GENOMIC DNA]</scope>
    <source>
        <strain evidence="8">DSM 18579</strain>
    </source>
</reference>
<evidence type="ECO:0000256" key="1">
    <source>
        <dbReference type="ARBA" id="ARBA00004141"/>
    </source>
</evidence>
<evidence type="ECO:0000256" key="3">
    <source>
        <dbReference type="ARBA" id="ARBA00022692"/>
    </source>
</evidence>
<gene>
    <name evidence="7" type="ORF">SAMN02583745_02685</name>
</gene>
<feature type="transmembrane region" description="Helical" evidence="6">
    <location>
        <begin position="53"/>
        <end position="77"/>
    </location>
</feature>
<feature type="transmembrane region" description="Helical" evidence="6">
    <location>
        <begin position="89"/>
        <end position="111"/>
    </location>
</feature>
<evidence type="ECO:0000256" key="5">
    <source>
        <dbReference type="ARBA" id="ARBA00023136"/>
    </source>
</evidence>
<feature type="transmembrane region" description="Helical" evidence="6">
    <location>
        <begin position="323"/>
        <end position="343"/>
    </location>
</feature>
<dbReference type="RefSeq" id="WP_093322143.1">
    <property type="nucleotide sequence ID" value="NZ_FOHV01000037.1"/>
</dbReference>
<dbReference type="InterPro" id="IPR001248">
    <property type="entry name" value="Pur-cyt_permease"/>
</dbReference>
<dbReference type="AlphaFoldDB" id="A0A1I0FAT6"/>
<evidence type="ECO:0000256" key="2">
    <source>
        <dbReference type="ARBA" id="ARBA00008974"/>
    </source>
</evidence>
<name>A0A1I0FAT6_9GAMM</name>
<dbReference type="PANTHER" id="PTHR30569">
    <property type="entry name" value="CYTOSINE TRANSPORTER CODB"/>
    <property type="match status" value="1"/>
</dbReference>
<dbReference type="STRING" id="1123402.SAMN02583745_02685"/>
<dbReference type="InterPro" id="IPR030191">
    <property type="entry name" value="CodB"/>
</dbReference>
<keyword evidence="3 6" id="KW-0812">Transmembrane</keyword>
<dbReference type="Gene3D" id="1.10.4160.10">
    <property type="entry name" value="Hydantoin permease"/>
    <property type="match status" value="1"/>
</dbReference>
<feature type="transmembrane region" description="Helical" evidence="6">
    <location>
        <begin position="131"/>
        <end position="154"/>
    </location>
</feature>
<feature type="transmembrane region" description="Helical" evidence="6">
    <location>
        <begin position="298"/>
        <end position="317"/>
    </location>
</feature>
<keyword evidence="4 6" id="KW-1133">Transmembrane helix</keyword>
<organism evidence="7 8">
    <name type="scientific">Thorsellia anophelis DSM 18579</name>
    <dbReference type="NCBI Taxonomy" id="1123402"/>
    <lineage>
        <taxon>Bacteria</taxon>
        <taxon>Pseudomonadati</taxon>
        <taxon>Pseudomonadota</taxon>
        <taxon>Gammaproteobacteria</taxon>
        <taxon>Enterobacterales</taxon>
        <taxon>Thorselliaceae</taxon>
        <taxon>Thorsellia</taxon>
    </lineage>
</organism>
<dbReference type="GO" id="GO:0015209">
    <property type="term" value="F:cytosine transmembrane transporter activity"/>
    <property type="evidence" value="ECO:0007669"/>
    <property type="project" value="InterPro"/>
</dbReference>
<keyword evidence="5 6" id="KW-0472">Membrane</keyword>
<comment type="subcellular location">
    <subcellularLocation>
        <location evidence="1">Membrane</location>
        <topology evidence="1">Multi-pass membrane protein</topology>
    </subcellularLocation>
</comment>
<proteinExistence type="inferred from homology"/>
<feature type="transmembrane region" description="Helical" evidence="6">
    <location>
        <begin position="161"/>
        <end position="178"/>
    </location>
</feature>
<keyword evidence="8" id="KW-1185">Reference proteome</keyword>
<feature type="transmembrane region" description="Helical" evidence="6">
    <location>
        <begin position="255"/>
        <end position="277"/>
    </location>
</feature>
<dbReference type="Pfam" id="PF02133">
    <property type="entry name" value="Transp_cyt_pur"/>
    <property type="match status" value="1"/>
</dbReference>
<feature type="transmembrane region" description="Helical" evidence="6">
    <location>
        <begin position="224"/>
        <end position="243"/>
    </location>
</feature>
<sequence length="417" mass="43837">MDNQRQDPKTKKPSSIETVSGIQITLIMLGILVTPVLLASASLGSSMPLPKTALVIAIGSLILTLLAMINISIGQIARLPTYGIIKYSFGNSGAILINILMAISLFGWITVTANSFGSSVQSLLANYGLNIPLYFIVPLGCIIFVGSTAFGFAVLGKITRFAIPIIITLMLSVLIIALKNAKPLEIAIDTLSFGAAVSTVVGTISVLVVTSADFGSFVHNRKHAILAGLLTFGLAYPALFFIGAVPSSLTGQSSLIAAMGIIGITLPAIILMIVACITGNAGNMFQGTLVVSTLLPSITKWKITAALGILAAIVGSFDITSLLVPFLLFLGIATPPLAGIYVADFILFRRKGYDESLLSNGPKVRIMTLLIWLVSSALGYATANNIFNLTFIPSLDSMLFASVAYIVLGKLLNNKPV</sequence>
<evidence type="ECO:0000313" key="7">
    <source>
        <dbReference type="EMBL" id="SET54442.1"/>
    </source>
</evidence>
<dbReference type="GO" id="GO:0005886">
    <property type="term" value="C:plasma membrane"/>
    <property type="evidence" value="ECO:0007669"/>
    <property type="project" value="TreeGrafter"/>
</dbReference>
<dbReference type="OrthoDB" id="9780088at2"/>
<comment type="similarity">
    <text evidence="2">Belongs to the purine-cytosine permease (2.A.39) family.</text>
</comment>
<evidence type="ECO:0000256" key="6">
    <source>
        <dbReference type="SAM" id="Phobius"/>
    </source>
</evidence>
<dbReference type="Proteomes" id="UP000242642">
    <property type="component" value="Unassembled WGS sequence"/>
</dbReference>
<feature type="transmembrane region" description="Helical" evidence="6">
    <location>
        <begin position="21"/>
        <end position="41"/>
    </location>
</feature>
<feature type="transmembrane region" description="Helical" evidence="6">
    <location>
        <begin position="364"/>
        <end position="383"/>
    </location>
</feature>
<dbReference type="EMBL" id="FOHV01000037">
    <property type="protein sequence ID" value="SET54442.1"/>
    <property type="molecule type" value="Genomic_DNA"/>
</dbReference>